<dbReference type="PANTHER" id="PTHR34220:SF7">
    <property type="entry name" value="SENSOR HISTIDINE KINASE YPDA"/>
    <property type="match status" value="1"/>
</dbReference>
<keyword evidence="3 7" id="KW-0808">Transferase</keyword>
<dbReference type="SUPFAM" id="SSF55874">
    <property type="entry name" value="ATPase domain of HSP90 chaperone/DNA topoisomerase II/histidine kinase"/>
    <property type="match status" value="1"/>
</dbReference>
<dbReference type="InterPro" id="IPR036890">
    <property type="entry name" value="HATPase_C_sf"/>
</dbReference>
<reference evidence="7 8" key="1">
    <citation type="submission" date="2017-03" db="EMBL/GenBank/DDBJ databases">
        <title>Genome sequence of Clostridium hungatei DSM 14427.</title>
        <authorList>
            <person name="Poehlein A."/>
            <person name="Daniel R."/>
        </authorList>
    </citation>
    <scope>NUCLEOTIDE SEQUENCE [LARGE SCALE GENOMIC DNA]</scope>
    <source>
        <strain evidence="7 8">DSM 14427</strain>
    </source>
</reference>
<sequence length="623" mass="72069">MWNKITSGMFSKLMSALQFYRNISIKKKLLLVLYIQILLPLIFIGFFSFKSSEEIITNKSISYSKDILSLIELRLQDTVRNLNIISQDLRSNENIYQALINDYNNNINKLNNYEVASQLNNVFLKAAITRNEIESICIVSNSKRFFTFDNNNDTDGSNIKSVVKQNYTQIRESVAASNGKAVWFFNSRNGMVQNAYLIRMIYHKDTYKEIGLLVVQINMEFLDSVLQGLESEVMQNTTILSSDNEVILYKNKAAMDKYEQVIKKIPYDKDSFVDKKNNIFVAYTTLSEPNWRIVTYIPLNQLYYDVGELRNRIIMLCVVSILILSIVSIFMSFDMIKPINQLVKAMKGMNIDNISDSYIEIERRDELGFLHKTFNNMTKEIDHLVTWIYREQITRKEAEIKALQSQINPHFLFNTLESINWMAQLNNVPEISETVSDLSTLMEASIGRDDRLITIEEEFIYIDKYIALLKRRFEDRLTLIKEVDPKVLYLKIPRLLIQPLIENAVYHGVESSRGKGIISLTARIKGELMVIEVIDNGNGISADDLIKLNKGLDMDNDTYFKSLSSKKNKSIGIDNVNRRIKLFYGEKYGIKIESKLNIYTKVSVTLPAQIYNKEGFYVQSTNN</sequence>
<comment type="subcellular location">
    <subcellularLocation>
        <location evidence="1">Membrane</location>
    </subcellularLocation>
</comment>
<feature type="transmembrane region" description="Helical" evidence="5">
    <location>
        <begin position="313"/>
        <end position="336"/>
    </location>
</feature>
<dbReference type="SUPFAM" id="SSF158472">
    <property type="entry name" value="HAMP domain-like"/>
    <property type="match status" value="1"/>
</dbReference>
<dbReference type="AlphaFoldDB" id="A0A1V4SL94"/>
<dbReference type="Pfam" id="PF06580">
    <property type="entry name" value="His_kinase"/>
    <property type="match status" value="1"/>
</dbReference>
<gene>
    <name evidence="7" type="primary">ypdA_2</name>
    <name evidence="7" type="ORF">CLHUN_18090</name>
</gene>
<keyword evidence="2" id="KW-0597">Phosphoprotein</keyword>
<evidence type="ECO:0000256" key="2">
    <source>
        <dbReference type="ARBA" id="ARBA00022553"/>
    </source>
</evidence>
<evidence type="ECO:0000256" key="4">
    <source>
        <dbReference type="ARBA" id="ARBA00022777"/>
    </source>
</evidence>
<dbReference type="SMART" id="SM00387">
    <property type="entry name" value="HATPase_c"/>
    <property type="match status" value="1"/>
</dbReference>
<accession>A0A1V4SL94</accession>
<dbReference type="Gene3D" id="3.30.565.10">
    <property type="entry name" value="Histidine kinase-like ATPase, C-terminal domain"/>
    <property type="match status" value="1"/>
</dbReference>
<keyword evidence="8" id="KW-1185">Reference proteome</keyword>
<keyword evidence="5" id="KW-1133">Transmembrane helix</keyword>
<dbReference type="Gene3D" id="3.30.450.20">
    <property type="entry name" value="PAS domain"/>
    <property type="match status" value="1"/>
</dbReference>
<dbReference type="STRING" id="48256.CLHUN_18090"/>
<dbReference type="OrthoDB" id="9809348at2"/>
<dbReference type="Proteomes" id="UP000191554">
    <property type="component" value="Unassembled WGS sequence"/>
</dbReference>
<organism evidence="7 8">
    <name type="scientific">Ruminiclostridium hungatei</name>
    <name type="common">Clostridium hungatei</name>
    <dbReference type="NCBI Taxonomy" id="48256"/>
    <lineage>
        <taxon>Bacteria</taxon>
        <taxon>Bacillati</taxon>
        <taxon>Bacillota</taxon>
        <taxon>Clostridia</taxon>
        <taxon>Eubacteriales</taxon>
        <taxon>Oscillospiraceae</taxon>
        <taxon>Ruminiclostridium</taxon>
    </lineage>
</organism>
<dbReference type="InterPro" id="IPR003660">
    <property type="entry name" value="HAMP_dom"/>
</dbReference>
<dbReference type="Pfam" id="PF02518">
    <property type="entry name" value="HATPase_c"/>
    <property type="match status" value="1"/>
</dbReference>
<dbReference type="InterPro" id="IPR003594">
    <property type="entry name" value="HATPase_dom"/>
</dbReference>
<evidence type="ECO:0000313" key="8">
    <source>
        <dbReference type="Proteomes" id="UP000191554"/>
    </source>
</evidence>
<dbReference type="CDD" id="cd06225">
    <property type="entry name" value="HAMP"/>
    <property type="match status" value="1"/>
</dbReference>
<feature type="transmembrane region" description="Helical" evidence="5">
    <location>
        <begin position="29"/>
        <end position="49"/>
    </location>
</feature>
<dbReference type="EMBL" id="MZGX01000010">
    <property type="protein sequence ID" value="OPX44255.1"/>
    <property type="molecule type" value="Genomic_DNA"/>
</dbReference>
<dbReference type="Gene3D" id="1.10.287.130">
    <property type="match status" value="1"/>
</dbReference>
<dbReference type="InterPro" id="IPR010559">
    <property type="entry name" value="Sig_transdc_His_kin_internal"/>
</dbReference>
<keyword evidence="5" id="KW-0472">Membrane</keyword>
<comment type="caution">
    <text evidence="7">The sequence shown here is derived from an EMBL/GenBank/DDBJ whole genome shotgun (WGS) entry which is preliminary data.</text>
</comment>
<evidence type="ECO:0000313" key="7">
    <source>
        <dbReference type="EMBL" id="OPX44255.1"/>
    </source>
</evidence>
<dbReference type="GO" id="GO:0000155">
    <property type="term" value="F:phosphorelay sensor kinase activity"/>
    <property type="evidence" value="ECO:0007669"/>
    <property type="project" value="InterPro"/>
</dbReference>
<evidence type="ECO:0000256" key="3">
    <source>
        <dbReference type="ARBA" id="ARBA00022679"/>
    </source>
</evidence>
<evidence type="ECO:0000259" key="6">
    <source>
        <dbReference type="PROSITE" id="PS50885"/>
    </source>
</evidence>
<feature type="domain" description="HAMP" evidence="6">
    <location>
        <begin position="333"/>
        <end position="386"/>
    </location>
</feature>
<dbReference type="PROSITE" id="PS50885">
    <property type="entry name" value="HAMP"/>
    <property type="match status" value="1"/>
</dbReference>
<evidence type="ECO:0000256" key="1">
    <source>
        <dbReference type="ARBA" id="ARBA00004370"/>
    </source>
</evidence>
<protein>
    <submittedName>
        <fullName evidence="7">Sensor histidine kinase YpdA</fullName>
        <ecNumber evidence="7">2.7.13.3</ecNumber>
    </submittedName>
</protein>
<dbReference type="InterPro" id="IPR050640">
    <property type="entry name" value="Bact_2-comp_sensor_kinase"/>
</dbReference>
<dbReference type="GO" id="GO:0016020">
    <property type="term" value="C:membrane"/>
    <property type="evidence" value="ECO:0007669"/>
    <property type="project" value="UniProtKB-SubCell"/>
</dbReference>
<dbReference type="EC" id="2.7.13.3" evidence="7"/>
<keyword evidence="4 7" id="KW-0418">Kinase</keyword>
<keyword evidence="5" id="KW-0812">Transmembrane</keyword>
<name>A0A1V4SL94_RUMHU</name>
<dbReference type="RefSeq" id="WP_080064255.1">
    <property type="nucleotide sequence ID" value="NZ_MZGX01000010.1"/>
</dbReference>
<proteinExistence type="predicted"/>
<dbReference type="PANTHER" id="PTHR34220">
    <property type="entry name" value="SENSOR HISTIDINE KINASE YPDA"/>
    <property type="match status" value="1"/>
</dbReference>
<evidence type="ECO:0000256" key="5">
    <source>
        <dbReference type="SAM" id="Phobius"/>
    </source>
</evidence>